<reference evidence="4 5" key="1">
    <citation type="journal article" date="2011" name="Proc. Natl. Acad. Sci. U.S.A.">
        <title>Genome and transcriptome analyses of the mountain pine beetle-fungal symbiont Grosmannia clavigera, a lodgepole pine pathogen.</title>
        <authorList>
            <person name="DiGuistini S."/>
            <person name="Wang Y."/>
            <person name="Liao N.Y."/>
            <person name="Taylor G."/>
            <person name="Tanguay P."/>
            <person name="Feau N."/>
            <person name="Henrissat B."/>
            <person name="Chan S.K."/>
            <person name="Hesse-Orce U."/>
            <person name="Alamouti S.M."/>
            <person name="Tsui C.K.M."/>
            <person name="Docking R.T."/>
            <person name="Levasseur A."/>
            <person name="Haridas S."/>
            <person name="Robertson G."/>
            <person name="Birol I."/>
            <person name="Holt R.A."/>
            <person name="Marra M.A."/>
            <person name="Hamelin R.C."/>
            <person name="Hirst M."/>
            <person name="Jones S.J.M."/>
            <person name="Bohlmann J."/>
            <person name="Breuil C."/>
        </authorList>
    </citation>
    <scope>NUCLEOTIDE SEQUENCE [LARGE SCALE GENOMIC DNA]</scope>
    <source>
        <strain evidence="5">kw1407 / UAMH 11150</strain>
    </source>
</reference>
<dbReference type="OrthoDB" id="3565018at2759"/>
<dbReference type="RefSeq" id="XP_014175783.1">
    <property type="nucleotide sequence ID" value="XM_014320308.1"/>
</dbReference>
<feature type="domain" description="DUF7580" evidence="3">
    <location>
        <begin position="315"/>
        <end position="540"/>
    </location>
</feature>
<gene>
    <name evidence="4" type="ORF">CMQ_6622</name>
</gene>
<proteinExistence type="predicted"/>
<dbReference type="EMBL" id="GL629729">
    <property type="protein sequence ID" value="EFX06301.1"/>
    <property type="molecule type" value="Genomic_DNA"/>
</dbReference>
<dbReference type="AlphaFoldDB" id="F0X6X8"/>
<evidence type="ECO:0000313" key="4">
    <source>
        <dbReference type="EMBL" id="EFX06301.1"/>
    </source>
</evidence>
<protein>
    <recommendedName>
        <fullName evidence="3">DUF7580 domain-containing protein</fullName>
    </recommendedName>
</protein>
<feature type="chain" id="PRO_5003261910" description="DUF7580 domain-containing protein" evidence="2">
    <location>
        <begin position="20"/>
        <end position="579"/>
    </location>
</feature>
<evidence type="ECO:0000259" key="3">
    <source>
        <dbReference type="Pfam" id="PF24476"/>
    </source>
</evidence>
<dbReference type="Proteomes" id="UP000007796">
    <property type="component" value="Unassembled WGS sequence"/>
</dbReference>
<accession>F0X6X8</accession>
<keyword evidence="2" id="KW-0732">Signal</keyword>
<dbReference type="Pfam" id="PF24476">
    <property type="entry name" value="DUF7580"/>
    <property type="match status" value="1"/>
</dbReference>
<dbReference type="PANTHER" id="PTHR35186:SF4">
    <property type="entry name" value="PRION-INHIBITION AND PROPAGATION HELO DOMAIN-CONTAINING PROTEIN"/>
    <property type="match status" value="1"/>
</dbReference>
<feature type="signal peptide" evidence="2">
    <location>
        <begin position="1"/>
        <end position="19"/>
    </location>
</feature>
<dbReference type="GeneID" id="25980076"/>
<evidence type="ECO:0000256" key="1">
    <source>
        <dbReference type="SAM" id="MobiDB-lite"/>
    </source>
</evidence>
<dbReference type="InterPro" id="IPR056002">
    <property type="entry name" value="DUF7580"/>
</dbReference>
<evidence type="ECO:0000313" key="5">
    <source>
        <dbReference type="Proteomes" id="UP000007796"/>
    </source>
</evidence>
<dbReference type="InParanoid" id="F0X6X8"/>
<dbReference type="PANTHER" id="PTHR35186">
    <property type="entry name" value="ANK_REP_REGION DOMAIN-CONTAINING PROTEIN"/>
    <property type="match status" value="1"/>
</dbReference>
<dbReference type="STRING" id="655863.F0X6X8"/>
<name>F0X6X8_GROCL</name>
<evidence type="ECO:0000256" key="2">
    <source>
        <dbReference type="SAM" id="SignalP"/>
    </source>
</evidence>
<dbReference type="eggNOG" id="ENOG502T3UZ">
    <property type="taxonomic scope" value="Eukaryota"/>
</dbReference>
<feature type="region of interest" description="Disordered" evidence="1">
    <location>
        <begin position="174"/>
        <end position="193"/>
    </location>
</feature>
<organism evidence="5">
    <name type="scientific">Grosmannia clavigera (strain kw1407 / UAMH 11150)</name>
    <name type="common">Blue stain fungus</name>
    <name type="synonym">Graphiocladiella clavigera</name>
    <dbReference type="NCBI Taxonomy" id="655863"/>
    <lineage>
        <taxon>Eukaryota</taxon>
        <taxon>Fungi</taxon>
        <taxon>Dikarya</taxon>
        <taxon>Ascomycota</taxon>
        <taxon>Pezizomycotina</taxon>
        <taxon>Sordariomycetes</taxon>
        <taxon>Sordariomycetidae</taxon>
        <taxon>Ophiostomatales</taxon>
        <taxon>Ophiostomataceae</taxon>
        <taxon>Leptographium</taxon>
    </lineage>
</organism>
<keyword evidence="5" id="KW-1185">Reference proteome</keyword>
<sequence>MSGIEVIGLALAFWPVVGAMKELYDVTKGGTGKSLALTIQVQERIFKECVLKLLQSDEDLSEKDRAGLANGEKSFESLWKDAEFSSRLESRLDPEMCILIKHQVGQISKMVASLQKLVGPSKTEGPKKSGSTIMTGVKRVLRKDEIKKGITSLAQYNDSLRRLLESCSNTAYADAKPSTARTHHRRQSQEVRRRGENTQFYNGFHEVLGKSFRCNCSRGHQANLSVSDTFVMFQAEELTRAMSSFRLRERSDTIESDVTAVGSPTCSPDEEEDDMSELIRSTWSPARNGSQAAQPCEQAALLVKYSEIRGVQNFTPIPDLCQWIHTVRMSPPNSPGISELNGVLGNDSNRYTVRAPRQNVPMSIVPMDQWLTSCGTERKKRRVRAELAMNLASTILQFYPTPWIESSWTWRNFSVAQDDSSHHLVITQRFWSMDMPRHSLTPAPSRFWQTFSDLDPMLVRLGFALIELALGRRLSDIRTDNERGDETDVVVDDGRQDMDLADYSTAMAILQSNEIRDEIGNAYQCVVDACLRCRVLSDDGLMVLKSDLGRFESDLEQFVVEPLRDYHSTIWGNMPVATF</sequence>
<dbReference type="HOGENOM" id="CLU_451270_0_0_1"/>